<dbReference type="RefSeq" id="WP_323445939.1">
    <property type="nucleotide sequence ID" value="NZ_BSBI01000002.1"/>
</dbReference>
<comment type="caution">
    <text evidence="17">The sequence shown here is derived from an EMBL/GenBank/DDBJ whole genome shotgun (WGS) entry which is preliminary data.</text>
</comment>
<evidence type="ECO:0000256" key="15">
    <source>
        <dbReference type="RuleBase" id="RU003694"/>
    </source>
</evidence>
<evidence type="ECO:0000256" key="3">
    <source>
        <dbReference type="ARBA" id="ARBA00012356"/>
    </source>
</evidence>
<evidence type="ECO:0000256" key="11">
    <source>
        <dbReference type="ARBA" id="ARBA00024006"/>
    </source>
</evidence>
<comment type="catalytic activity">
    <reaction evidence="13 14">
        <text>a fatty acyl-[ACP] + malonyl-[ACP] + H(+) = a 3-oxoacyl-[ACP] + holo-[ACP] + CO2</text>
        <dbReference type="Rhea" id="RHEA:22836"/>
        <dbReference type="Rhea" id="RHEA-COMP:9623"/>
        <dbReference type="Rhea" id="RHEA-COMP:9685"/>
        <dbReference type="Rhea" id="RHEA-COMP:9916"/>
        <dbReference type="Rhea" id="RHEA-COMP:14125"/>
        <dbReference type="ChEBI" id="CHEBI:15378"/>
        <dbReference type="ChEBI" id="CHEBI:16526"/>
        <dbReference type="ChEBI" id="CHEBI:64479"/>
        <dbReference type="ChEBI" id="CHEBI:78449"/>
        <dbReference type="ChEBI" id="CHEBI:78776"/>
        <dbReference type="ChEBI" id="CHEBI:138651"/>
    </reaction>
</comment>
<dbReference type="InterPro" id="IPR020841">
    <property type="entry name" value="PKS_Beta-ketoAc_synthase_dom"/>
</dbReference>
<dbReference type="InterPro" id="IPR014030">
    <property type="entry name" value="Ketoacyl_synth_N"/>
</dbReference>
<dbReference type="PROSITE" id="PS52004">
    <property type="entry name" value="KS3_2"/>
    <property type="match status" value="1"/>
</dbReference>
<evidence type="ECO:0000256" key="4">
    <source>
        <dbReference type="ARBA" id="ARBA00014657"/>
    </source>
</evidence>
<evidence type="ECO:0000256" key="9">
    <source>
        <dbReference type="ARBA" id="ARBA00023160"/>
    </source>
</evidence>
<evidence type="ECO:0000259" key="16">
    <source>
        <dbReference type="PROSITE" id="PS52004"/>
    </source>
</evidence>
<dbReference type="EC" id="2.3.1.179" evidence="3 14"/>
<dbReference type="PIRSF" id="PIRSF000447">
    <property type="entry name" value="KAS_II"/>
    <property type="match status" value="1"/>
</dbReference>
<sequence>MNSTNRTVVVTGIGATTPLGGDSASTWEGLLAGRSGARLLDDERFAELPVRIAATAAVDPSEVLPRPLARKLDRSAQFALIAAREAWADAGYTAPAGDEGPIEPERLGTVVASGIGGVTTLLDQYDVLKEKGSRRVSPHTVPMLMPNSPSANVGLEVNARAGVHSTVSACASGAEAIGYAVEMIRTGRADVVVAGGTEAAIHPLPVAAFASMMAMSKNNEDPERASRPYDKGRDGFVLGEGAGVVVLESAEFAARRGARVYCEVLGQGLSADSHHIAQPEPGGRGIAAALRNLLDSSDLKPEQIVHLNAHATSTPQGDVAEIKALRQVLGDDLDHVAVSATKSMTGHLLGGAGGIETVATVLALYHRTAPPTINCDELDPEVDADVVRGAPRALPEGTIAAINNSFGFGGHNVVLAFRSV</sequence>
<dbReference type="SMART" id="SM00825">
    <property type="entry name" value="PKS_KS"/>
    <property type="match status" value="1"/>
</dbReference>
<evidence type="ECO:0000256" key="14">
    <source>
        <dbReference type="PIRNR" id="PIRNR000447"/>
    </source>
</evidence>
<dbReference type="Proteomes" id="UP001291653">
    <property type="component" value="Unassembled WGS sequence"/>
</dbReference>
<evidence type="ECO:0000256" key="12">
    <source>
        <dbReference type="ARBA" id="ARBA00047318"/>
    </source>
</evidence>
<dbReference type="CDD" id="cd00834">
    <property type="entry name" value="KAS_I_II"/>
    <property type="match status" value="1"/>
</dbReference>
<dbReference type="PANTHER" id="PTHR11712:SF336">
    <property type="entry name" value="3-OXOACYL-[ACYL-CARRIER-PROTEIN] SYNTHASE, MITOCHONDRIAL"/>
    <property type="match status" value="1"/>
</dbReference>
<evidence type="ECO:0000313" key="18">
    <source>
        <dbReference type="Proteomes" id="UP001291653"/>
    </source>
</evidence>
<evidence type="ECO:0000256" key="8">
    <source>
        <dbReference type="ARBA" id="ARBA00023098"/>
    </source>
</evidence>
<evidence type="ECO:0000256" key="10">
    <source>
        <dbReference type="ARBA" id="ARBA00023315"/>
    </source>
</evidence>
<dbReference type="InterPro" id="IPR016039">
    <property type="entry name" value="Thiolase-like"/>
</dbReference>
<evidence type="ECO:0000256" key="7">
    <source>
        <dbReference type="ARBA" id="ARBA00022832"/>
    </source>
</evidence>
<comment type="catalytic activity">
    <reaction evidence="12 14">
        <text>(9Z)-hexadecenoyl-[ACP] + malonyl-[ACP] + H(+) = 3-oxo-(11Z)-octadecenoyl-[ACP] + holo-[ACP] + CO2</text>
        <dbReference type="Rhea" id="RHEA:55040"/>
        <dbReference type="Rhea" id="RHEA-COMP:9623"/>
        <dbReference type="Rhea" id="RHEA-COMP:9685"/>
        <dbReference type="Rhea" id="RHEA-COMP:10800"/>
        <dbReference type="Rhea" id="RHEA-COMP:14074"/>
        <dbReference type="ChEBI" id="CHEBI:15378"/>
        <dbReference type="ChEBI" id="CHEBI:16526"/>
        <dbReference type="ChEBI" id="CHEBI:64479"/>
        <dbReference type="ChEBI" id="CHEBI:78449"/>
        <dbReference type="ChEBI" id="CHEBI:83989"/>
        <dbReference type="ChEBI" id="CHEBI:138538"/>
        <dbReference type="EC" id="2.3.1.179"/>
    </reaction>
</comment>
<dbReference type="InterPro" id="IPR014031">
    <property type="entry name" value="Ketoacyl_synth_C"/>
</dbReference>
<dbReference type="EMBL" id="BSBI01000002">
    <property type="protein sequence ID" value="GLF93857.1"/>
    <property type="molecule type" value="Genomic_DNA"/>
</dbReference>
<keyword evidence="8" id="KW-0443">Lipid metabolism</keyword>
<evidence type="ECO:0000256" key="13">
    <source>
        <dbReference type="ARBA" id="ARBA00047659"/>
    </source>
</evidence>
<proteinExistence type="inferred from homology"/>
<name>A0ABQ5NU32_9ACTN</name>
<keyword evidence="7" id="KW-0276">Fatty acid metabolism</keyword>
<comment type="function">
    <text evidence="11 14">Involved in the type II fatty acid elongation cycle. Catalyzes the elongation of a wide range of acyl-ACP by the addition of two carbons from malonyl-ACP to an acyl acceptor. Can efficiently catalyze the conversion of palmitoleoyl-ACP (cis-hexadec-9-enoyl-ACP) to cis-vaccenoyl-ACP (cis-octadec-11-enoyl-ACP), an essential step in the thermal regulation of fatty acid composition.</text>
</comment>
<dbReference type="InterPro" id="IPR017568">
    <property type="entry name" value="3-oxoacyl-ACP_synth-2"/>
</dbReference>
<dbReference type="NCBIfam" id="NF005589">
    <property type="entry name" value="PRK07314.1"/>
    <property type="match status" value="1"/>
</dbReference>
<comment type="pathway">
    <text evidence="1 14">Lipid metabolism; fatty acid biosynthesis.</text>
</comment>
<dbReference type="Gene3D" id="3.40.47.10">
    <property type="match status" value="1"/>
</dbReference>
<keyword evidence="9 14" id="KW-0275">Fatty acid biosynthesis</keyword>
<evidence type="ECO:0000256" key="5">
    <source>
        <dbReference type="ARBA" id="ARBA00022516"/>
    </source>
</evidence>
<evidence type="ECO:0000313" key="17">
    <source>
        <dbReference type="EMBL" id="GLF93857.1"/>
    </source>
</evidence>
<dbReference type="InterPro" id="IPR000794">
    <property type="entry name" value="Beta-ketoacyl_synthase"/>
</dbReference>
<protein>
    <recommendedName>
        <fullName evidence="4 14">3-oxoacyl-[acyl-carrier-protein] synthase 2</fullName>
        <ecNumber evidence="3 14">2.3.1.179</ecNumber>
    </recommendedName>
</protein>
<evidence type="ECO:0000256" key="2">
    <source>
        <dbReference type="ARBA" id="ARBA00008467"/>
    </source>
</evidence>
<gene>
    <name evidence="17" type="primary">fabF</name>
    <name evidence="17" type="ORF">SYYSPA8_06190</name>
</gene>
<evidence type="ECO:0000256" key="6">
    <source>
        <dbReference type="ARBA" id="ARBA00022679"/>
    </source>
</evidence>
<keyword evidence="6 14" id="KW-0808">Transferase</keyword>
<reference evidence="17 18" key="1">
    <citation type="submission" date="2022-10" db="EMBL/GenBank/DDBJ databases">
        <title>Draft genome sequence of Streptomyces sp. YSPA8.</title>
        <authorList>
            <person name="Moriuchi R."/>
            <person name="Dohra H."/>
            <person name="Yamamura H."/>
            <person name="Kodani S."/>
        </authorList>
    </citation>
    <scope>NUCLEOTIDE SEQUENCE [LARGE SCALE GENOMIC DNA]</scope>
    <source>
        <strain evidence="17 18">YSPA8</strain>
    </source>
</reference>
<dbReference type="Pfam" id="PF00109">
    <property type="entry name" value="ketoacyl-synt"/>
    <property type="match status" value="1"/>
</dbReference>
<dbReference type="Pfam" id="PF02801">
    <property type="entry name" value="Ketoacyl-synt_C"/>
    <property type="match status" value="1"/>
</dbReference>
<organism evidence="17 18">
    <name type="scientific">Streptomyces yaizuensis</name>
    <dbReference type="NCBI Taxonomy" id="2989713"/>
    <lineage>
        <taxon>Bacteria</taxon>
        <taxon>Bacillati</taxon>
        <taxon>Actinomycetota</taxon>
        <taxon>Actinomycetes</taxon>
        <taxon>Kitasatosporales</taxon>
        <taxon>Streptomycetaceae</taxon>
        <taxon>Streptomyces</taxon>
    </lineage>
</organism>
<keyword evidence="10 14" id="KW-0012">Acyltransferase</keyword>
<dbReference type="PANTHER" id="PTHR11712">
    <property type="entry name" value="POLYKETIDE SYNTHASE-RELATED"/>
    <property type="match status" value="1"/>
</dbReference>
<dbReference type="NCBIfam" id="TIGR03150">
    <property type="entry name" value="fabF"/>
    <property type="match status" value="1"/>
</dbReference>
<keyword evidence="18" id="KW-1185">Reference proteome</keyword>
<evidence type="ECO:0000256" key="1">
    <source>
        <dbReference type="ARBA" id="ARBA00005194"/>
    </source>
</evidence>
<keyword evidence="5 14" id="KW-0444">Lipid biosynthesis</keyword>
<accession>A0ABQ5NU32</accession>
<feature type="domain" description="Ketosynthase family 3 (KS3)" evidence="16">
    <location>
        <begin position="5"/>
        <end position="419"/>
    </location>
</feature>
<dbReference type="SUPFAM" id="SSF53901">
    <property type="entry name" value="Thiolase-like"/>
    <property type="match status" value="2"/>
</dbReference>
<comment type="similarity">
    <text evidence="2 14 15">Belongs to the thiolase-like superfamily. Beta-ketoacyl-ACP synthases family.</text>
</comment>